<dbReference type="Proteomes" id="UP001237642">
    <property type="component" value="Unassembled WGS sequence"/>
</dbReference>
<evidence type="ECO:0000313" key="3">
    <source>
        <dbReference type="Proteomes" id="UP001237642"/>
    </source>
</evidence>
<sequence length="133" mass="14928">MGSINHHVIRRMAEWQVGTPHPRGLGYVVDEGEEAPPLVQRVTRPTNRAGPSHAQTSQPSQGTVVFSDAQYRRMLRRYDTTHDMLSRFASDLTQSLDGVYHQQGIQVTWPTFGAHHVYPPPDTPPEEGDDADE</sequence>
<protein>
    <submittedName>
        <fullName evidence="2">Uncharacterized protein</fullName>
    </submittedName>
</protein>
<evidence type="ECO:0000313" key="2">
    <source>
        <dbReference type="EMBL" id="KAK1400619.1"/>
    </source>
</evidence>
<name>A0AAD8JBW9_9APIA</name>
<reference evidence="2" key="2">
    <citation type="submission" date="2023-05" db="EMBL/GenBank/DDBJ databases">
        <authorList>
            <person name="Schelkunov M.I."/>
        </authorList>
    </citation>
    <scope>NUCLEOTIDE SEQUENCE</scope>
    <source>
        <strain evidence="2">Hsosn_3</strain>
        <tissue evidence="2">Leaf</tissue>
    </source>
</reference>
<accession>A0AAD8JBW9</accession>
<keyword evidence="3" id="KW-1185">Reference proteome</keyword>
<dbReference type="AlphaFoldDB" id="A0AAD8JBW9"/>
<feature type="compositionally biased region" description="Polar residues" evidence="1">
    <location>
        <begin position="53"/>
        <end position="63"/>
    </location>
</feature>
<organism evidence="2 3">
    <name type="scientific">Heracleum sosnowskyi</name>
    <dbReference type="NCBI Taxonomy" id="360622"/>
    <lineage>
        <taxon>Eukaryota</taxon>
        <taxon>Viridiplantae</taxon>
        <taxon>Streptophyta</taxon>
        <taxon>Embryophyta</taxon>
        <taxon>Tracheophyta</taxon>
        <taxon>Spermatophyta</taxon>
        <taxon>Magnoliopsida</taxon>
        <taxon>eudicotyledons</taxon>
        <taxon>Gunneridae</taxon>
        <taxon>Pentapetalae</taxon>
        <taxon>asterids</taxon>
        <taxon>campanulids</taxon>
        <taxon>Apiales</taxon>
        <taxon>Apiaceae</taxon>
        <taxon>Apioideae</taxon>
        <taxon>apioid superclade</taxon>
        <taxon>Tordylieae</taxon>
        <taxon>Tordyliinae</taxon>
        <taxon>Heracleum</taxon>
    </lineage>
</organism>
<reference evidence="2" key="1">
    <citation type="submission" date="2023-02" db="EMBL/GenBank/DDBJ databases">
        <title>Genome of toxic invasive species Heracleum sosnowskyi carries increased number of genes despite the absence of recent whole-genome duplications.</title>
        <authorList>
            <person name="Schelkunov M."/>
            <person name="Shtratnikova V."/>
            <person name="Makarenko M."/>
            <person name="Klepikova A."/>
            <person name="Omelchenko D."/>
            <person name="Novikova G."/>
            <person name="Obukhova E."/>
            <person name="Bogdanov V."/>
            <person name="Penin A."/>
            <person name="Logacheva M."/>
        </authorList>
    </citation>
    <scope>NUCLEOTIDE SEQUENCE</scope>
    <source>
        <strain evidence="2">Hsosn_3</strain>
        <tissue evidence="2">Leaf</tissue>
    </source>
</reference>
<feature type="region of interest" description="Disordered" evidence="1">
    <location>
        <begin position="113"/>
        <end position="133"/>
    </location>
</feature>
<evidence type="ECO:0000256" key="1">
    <source>
        <dbReference type="SAM" id="MobiDB-lite"/>
    </source>
</evidence>
<feature type="compositionally biased region" description="Acidic residues" evidence="1">
    <location>
        <begin position="124"/>
        <end position="133"/>
    </location>
</feature>
<proteinExistence type="predicted"/>
<dbReference type="EMBL" id="JAUIZM010000001">
    <property type="protein sequence ID" value="KAK1400619.1"/>
    <property type="molecule type" value="Genomic_DNA"/>
</dbReference>
<feature type="region of interest" description="Disordered" evidence="1">
    <location>
        <begin position="43"/>
        <end position="63"/>
    </location>
</feature>
<gene>
    <name evidence="2" type="ORF">POM88_000224</name>
</gene>
<comment type="caution">
    <text evidence="2">The sequence shown here is derived from an EMBL/GenBank/DDBJ whole genome shotgun (WGS) entry which is preliminary data.</text>
</comment>